<accession>A0A171DQY5</accession>
<dbReference type="STRING" id="161355.PS9374_07161"/>
<reference evidence="3" key="2">
    <citation type="submission" date="2016-04" db="EMBL/GenBank/DDBJ databases">
        <title>Planomonospora sphaerica JCM9374 whole genome shotgun sequence.</title>
        <authorList>
            <person name="Suzuki T."/>
            <person name="Dohra H."/>
            <person name="Kodani S."/>
        </authorList>
    </citation>
    <scope>NUCLEOTIDE SEQUENCE [LARGE SCALE GENOMIC DNA]</scope>
    <source>
        <strain evidence="3">JCM 9374</strain>
    </source>
</reference>
<dbReference type="EMBL" id="BDCX01000034">
    <property type="protein sequence ID" value="GAT71470.1"/>
    <property type="molecule type" value="Genomic_DNA"/>
</dbReference>
<sequence length="154" mass="16358">MDFIFVVALLLLTLTWPVAILAVFVLVISIACTLLNAAGTTAQGKALMRSGWLLTAAAACTAVTVYGYGLGNTTFGAWTDPDDRCTLVRPETDGFGYTGPDGGSLSLWPLHDTTCGPDLVPGFVNPLVVGSTVLFVVLPMIIVVARTRLRERTR</sequence>
<feature type="transmembrane region" description="Helical" evidence="1">
    <location>
        <begin position="127"/>
        <end position="145"/>
    </location>
</feature>
<organism evidence="2 3">
    <name type="scientific">Planomonospora sphaerica</name>
    <dbReference type="NCBI Taxonomy" id="161355"/>
    <lineage>
        <taxon>Bacteria</taxon>
        <taxon>Bacillati</taxon>
        <taxon>Actinomycetota</taxon>
        <taxon>Actinomycetes</taxon>
        <taxon>Streptosporangiales</taxon>
        <taxon>Streptosporangiaceae</taxon>
        <taxon>Planomonospora</taxon>
    </lineage>
</organism>
<feature type="transmembrane region" description="Helical" evidence="1">
    <location>
        <begin position="51"/>
        <end position="69"/>
    </location>
</feature>
<reference evidence="2 3" key="1">
    <citation type="journal article" date="2016" name="Genome Announc.">
        <title>Draft Genome Sequence of Planomonospora sphaerica JCM9374, a Rare Actinomycete.</title>
        <authorList>
            <person name="Dohra H."/>
            <person name="Suzuki T."/>
            <person name="Inoue Y."/>
            <person name="Kodani S."/>
        </authorList>
    </citation>
    <scope>NUCLEOTIDE SEQUENCE [LARGE SCALE GENOMIC DNA]</scope>
    <source>
        <strain evidence="2 3">JCM 9374</strain>
    </source>
</reference>
<comment type="caution">
    <text evidence="2">The sequence shown here is derived from an EMBL/GenBank/DDBJ whole genome shotgun (WGS) entry which is preliminary data.</text>
</comment>
<evidence type="ECO:0000256" key="1">
    <source>
        <dbReference type="SAM" id="Phobius"/>
    </source>
</evidence>
<protein>
    <submittedName>
        <fullName evidence="2">Uncharacterized protein</fullName>
    </submittedName>
</protein>
<dbReference type="Proteomes" id="UP000077701">
    <property type="component" value="Unassembled WGS sequence"/>
</dbReference>
<keyword evidence="1" id="KW-1133">Transmembrane helix</keyword>
<proteinExistence type="predicted"/>
<dbReference type="AlphaFoldDB" id="A0A171DQY5"/>
<evidence type="ECO:0000313" key="3">
    <source>
        <dbReference type="Proteomes" id="UP000077701"/>
    </source>
</evidence>
<keyword evidence="3" id="KW-1185">Reference proteome</keyword>
<dbReference type="OrthoDB" id="3405014at2"/>
<dbReference type="RefSeq" id="WP_068904590.1">
    <property type="nucleotide sequence ID" value="NZ_BDCX01000034.1"/>
</dbReference>
<feature type="transmembrane region" description="Helical" evidence="1">
    <location>
        <begin position="6"/>
        <end position="39"/>
    </location>
</feature>
<keyword evidence="1" id="KW-0472">Membrane</keyword>
<gene>
    <name evidence="2" type="ORF">PS9374_07161</name>
</gene>
<evidence type="ECO:0000313" key="2">
    <source>
        <dbReference type="EMBL" id="GAT71470.1"/>
    </source>
</evidence>
<keyword evidence="1" id="KW-0812">Transmembrane</keyword>
<name>A0A171DQY5_9ACTN</name>